<evidence type="ECO:0008006" key="3">
    <source>
        <dbReference type="Google" id="ProtNLM"/>
    </source>
</evidence>
<keyword evidence="2" id="KW-1185">Reference proteome</keyword>
<dbReference type="AlphaFoldDB" id="A0A8T3C9V9"/>
<sequence length="221" mass="24548">MRLLKWSPDFDVRDESPIAPVLIAFPNLCLHFFNTHILFGMASVFGRPLQTDQAMSSLSRPSVARVLVEFDVTKKYPHEIWLGTEVNGYFQKIEIENLPIFCSHCKMHGPAINECFQLHPNLRKKKGSSKINANVGKEDLPMAQIAVGNGSISLNMGLQEGEKMGVVTLAKELAVNNNASIISVPNHDKISFDPIANEKDNIVHDSSSNNCSFFKSEDYSG</sequence>
<proteinExistence type="predicted"/>
<reference evidence="1" key="1">
    <citation type="journal article" date="2022" name="Front. Genet.">
        <title>Chromosome-Scale Assembly of the Dendrobium nobile Genome Provides Insights Into the Molecular Mechanism of the Biosynthesis of the Medicinal Active Ingredient of Dendrobium.</title>
        <authorList>
            <person name="Xu Q."/>
            <person name="Niu S.-C."/>
            <person name="Li K.-L."/>
            <person name="Zheng P.-J."/>
            <person name="Zhang X.-J."/>
            <person name="Jia Y."/>
            <person name="Liu Y."/>
            <person name="Niu Y.-X."/>
            <person name="Yu L.-H."/>
            <person name="Chen D.-F."/>
            <person name="Zhang G.-Q."/>
        </authorList>
    </citation>
    <scope>NUCLEOTIDE SEQUENCE</scope>
    <source>
        <tissue evidence="1">Leaf</tissue>
    </source>
</reference>
<comment type="caution">
    <text evidence="1">The sequence shown here is derived from an EMBL/GenBank/DDBJ whole genome shotgun (WGS) entry which is preliminary data.</text>
</comment>
<name>A0A8T3C9V9_DENNO</name>
<protein>
    <recommendedName>
        <fullName evidence="3">DUF4283 domain-containing protein</fullName>
    </recommendedName>
</protein>
<accession>A0A8T3C9V9</accession>
<evidence type="ECO:0000313" key="2">
    <source>
        <dbReference type="Proteomes" id="UP000829196"/>
    </source>
</evidence>
<dbReference type="PANTHER" id="PTHR31286">
    <property type="entry name" value="GLYCINE-RICH CELL WALL STRUCTURAL PROTEIN 1.8-LIKE"/>
    <property type="match status" value="1"/>
</dbReference>
<dbReference type="EMBL" id="JAGYWB010000002">
    <property type="protein sequence ID" value="KAI0529727.1"/>
    <property type="molecule type" value="Genomic_DNA"/>
</dbReference>
<dbReference type="PANTHER" id="PTHR31286:SF180">
    <property type="entry name" value="OS10G0362600 PROTEIN"/>
    <property type="match status" value="1"/>
</dbReference>
<dbReference type="Proteomes" id="UP000829196">
    <property type="component" value="Unassembled WGS sequence"/>
</dbReference>
<organism evidence="1 2">
    <name type="scientific">Dendrobium nobile</name>
    <name type="common">Orchid</name>
    <dbReference type="NCBI Taxonomy" id="94219"/>
    <lineage>
        <taxon>Eukaryota</taxon>
        <taxon>Viridiplantae</taxon>
        <taxon>Streptophyta</taxon>
        <taxon>Embryophyta</taxon>
        <taxon>Tracheophyta</taxon>
        <taxon>Spermatophyta</taxon>
        <taxon>Magnoliopsida</taxon>
        <taxon>Liliopsida</taxon>
        <taxon>Asparagales</taxon>
        <taxon>Orchidaceae</taxon>
        <taxon>Epidendroideae</taxon>
        <taxon>Malaxideae</taxon>
        <taxon>Dendrobiinae</taxon>
        <taxon>Dendrobium</taxon>
    </lineage>
</organism>
<dbReference type="OrthoDB" id="786311at2759"/>
<evidence type="ECO:0000313" key="1">
    <source>
        <dbReference type="EMBL" id="KAI0529727.1"/>
    </source>
</evidence>
<dbReference type="InterPro" id="IPR040256">
    <property type="entry name" value="At4g02000-like"/>
</dbReference>
<gene>
    <name evidence="1" type="ORF">KFK09_002284</name>
</gene>